<feature type="signal peptide" evidence="3">
    <location>
        <begin position="1"/>
        <end position="19"/>
    </location>
</feature>
<proteinExistence type="predicted"/>
<evidence type="ECO:0000256" key="2">
    <source>
        <dbReference type="SAM" id="Phobius"/>
    </source>
</evidence>
<dbReference type="PANTHER" id="PTHR19324">
    <property type="entry name" value="PERFORIN-LIKE PROTEIN 1"/>
    <property type="match status" value="1"/>
</dbReference>
<evidence type="ECO:0000256" key="3">
    <source>
        <dbReference type="SAM" id="SignalP"/>
    </source>
</evidence>
<evidence type="ECO:0000256" key="1">
    <source>
        <dbReference type="SAM" id="MobiDB-lite"/>
    </source>
</evidence>
<dbReference type="AlphaFoldDB" id="A7RXW4"/>
<dbReference type="InterPro" id="IPR031569">
    <property type="entry name" value="ApeC"/>
</dbReference>
<dbReference type="Pfam" id="PF16977">
    <property type="entry name" value="ApeC"/>
    <property type="match status" value="1"/>
</dbReference>
<keyword evidence="2" id="KW-0472">Membrane</keyword>
<accession>A7RXW4</accession>
<keyword evidence="6" id="KW-1185">Reference proteome</keyword>
<dbReference type="InParanoid" id="A7RXW4"/>
<gene>
    <name evidence="5" type="ORF">NEMVEDRAFT_v1g241441</name>
</gene>
<feature type="region of interest" description="Disordered" evidence="1">
    <location>
        <begin position="125"/>
        <end position="163"/>
    </location>
</feature>
<dbReference type="PANTHER" id="PTHR19324:SF33">
    <property type="entry name" value="MUCIN-5AC"/>
    <property type="match status" value="1"/>
</dbReference>
<feature type="chain" id="PRO_5002714840" description="Apextrin C-terminal domain-containing protein" evidence="3">
    <location>
        <begin position="20"/>
        <end position="561"/>
    </location>
</feature>
<keyword evidence="2" id="KW-0812">Transmembrane</keyword>
<evidence type="ECO:0000313" key="5">
    <source>
        <dbReference type="EMBL" id="EDO43694.1"/>
    </source>
</evidence>
<name>A7RXW4_NEMVE</name>
<keyword evidence="3" id="KW-0732">Signal</keyword>
<dbReference type="HOGENOM" id="CLU_486009_0_0_1"/>
<reference evidence="5 6" key="1">
    <citation type="journal article" date="2007" name="Science">
        <title>Sea anemone genome reveals ancestral eumetazoan gene repertoire and genomic organization.</title>
        <authorList>
            <person name="Putnam N.H."/>
            <person name="Srivastava M."/>
            <person name="Hellsten U."/>
            <person name="Dirks B."/>
            <person name="Chapman J."/>
            <person name="Salamov A."/>
            <person name="Terry A."/>
            <person name="Shapiro H."/>
            <person name="Lindquist E."/>
            <person name="Kapitonov V.V."/>
            <person name="Jurka J."/>
            <person name="Genikhovich G."/>
            <person name="Grigoriev I.V."/>
            <person name="Lucas S.M."/>
            <person name="Steele R.E."/>
            <person name="Finnerty J.R."/>
            <person name="Technau U."/>
            <person name="Martindale M.Q."/>
            <person name="Rokhsar D.S."/>
        </authorList>
    </citation>
    <scope>NUCLEOTIDE SEQUENCE [LARGE SCALE GENOMIC DNA]</scope>
    <source>
        <strain evidence="6">CH2 X CH6</strain>
    </source>
</reference>
<evidence type="ECO:0000259" key="4">
    <source>
        <dbReference type="Pfam" id="PF16977"/>
    </source>
</evidence>
<dbReference type="KEGG" id="nve:5515643"/>
<sequence>MKITARLALMLLLELSLFAIDHQAPVLYLWRMEQPVFQVIGKVESKRSEERDAPWKRNVVTEATPSSQAPVNTRPDATSMVNIKRLLGPVVGSPRAVGRVSGLGSEPTLEQEKREITLEDILLDNDAQPRVRSSTVDHPRKSEKKRQHKASSSEPAWPAGTYGLPRPRAGCPWSEGFDWQIGYRFHDTEDDSPENQHSNGYHMAGNVSDDGIRHEFCMKTNPIGQDRWPEGKYCIYRKGPNCPEGLEKGFIIWDDENKDNQNSAGGTLPEGHYGEDTRIEFCCSGTGDWDQAIRLPRDRPFYLYAYESNKCQKVEGMRSASEFLKFDDEDRGNVDYEGGEYPYGVHKQDKDHTLFLCYYTPIKKTTESGKHLLEALSRTTAHAHFTPPKASKKKVDKLDEMEKLRNSEKMMDAFLASTAPRTHETDKSERTKTIIKTIRVSERVRDGTASIVATTMGIVLGAVLIGGVVLMIISRRARTRSESPRHNTLEDNTLTYTNSSRRSSFATNATSDDEVELTEGEFEDELVEDQYLPSDSELKSGLELMFLKQQRHYWTRKNQSQ</sequence>
<protein>
    <recommendedName>
        <fullName evidence="4">Apextrin C-terminal domain-containing protein</fullName>
    </recommendedName>
</protein>
<dbReference type="Proteomes" id="UP000001593">
    <property type="component" value="Unassembled WGS sequence"/>
</dbReference>
<dbReference type="eggNOG" id="ENOG502SREP">
    <property type="taxonomic scope" value="Eukaryota"/>
</dbReference>
<feature type="domain" description="Apextrin C-terminal" evidence="4">
    <location>
        <begin position="157"/>
        <end position="359"/>
    </location>
</feature>
<dbReference type="OMA" id="QRHYWTR"/>
<keyword evidence="2" id="KW-1133">Transmembrane helix</keyword>
<organism evidence="5 6">
    <name type="scientific">Nematostella vectensis</name>
    <name type="common">Starlet sea anemone</name>
    <dbReference type="NCBI Taxonomy" id="45351"/>
    <lineage>
        <taxon>Eukaryota</taxon>
        <taxon>Metazoa</taxon>
        <taxon>Cnidaria</taxon>
        <taxon>Anthozoa</taxon>
        <taxon>Hexacorallia</taxon>
        <taxon>Actiniaria</taxon>
        <taxon>Edwardsiidae</taxon>
        <taxon>Nematostella</taxon>
    </lineage>
</organism>
<dbReference type="EMBL" id="DS469551">
    <property type="protein sequence ID" value="EDO43694.1"/>
    <property type="molecule type" value="Genomic_DNA"/>
</dbReference>
<feature type="transmembrane region" description="Helical" evidence="2">
    <location>
        <begin position="451"/>
        <end position="473"/>
    </location>
</feature>
<evidence type="ECO:0000313" key="6">
    <source>
        <dbReference type="Proteomes" id="UP000001593"/>
    </source>
</evidence>